<accession>A0A643C5F6</accession>
<dbReference type="GO" id="GO:0005697">
    <property type="term" value="C:telomerase holoenzyme complex"/>
    <property type="evidence" value="ECO:0007669"/>
    <property type="project" value="TreeGrafter"/>
</dbReference>
<feature type="repeat" description="WD" evidence="1">
    <location>
        <begin position="2220"/>
        <end position="2252"/>
    </location>
</feature>
<dbReference type="PROSITE" id="PS50837">
    <property type="entry name" value="NACHT"/>
    <property type="match status" value="1"/>
</dbReference>
<dbReference type="Pfam" id="PF13271">
    <property type="entry name" value="DUF4062"/>
    <property type="match status" value="1"/>
</dbReference>
<feature type="domain" description="TROVE" evidence="4">
    <location>
        <begin position="197"/>
        <end position="656"/>
    </location>
</feature>
<feature type="repeat" description="WD" evidence="1">
    <location>
        <begin position="1931"/>
        <end position="1972"/>
    </location>
</feature>
<dbReference type="InterPro" id="IPR036322">
    <property type="entry name" value="WD40_repeat_dom_sf"/>
</dbReference>
<dbReference type="Gene3D" id="1.25.40.370">
    <property type="match status" value="1"/>
</dbReference>
<dbReference type="GO" id="GO:0070034">
    <property type="term" value="F:telomerase RNA binding"/>
    <property type="evidence" value="ECO:0007669"/>
    <property type="project" value="TreeGrafter"/>
</dbReference>
<dbReference type="Gene3D" id="3.40.50.300">
    <property type="entry name" value="P-loop containing nucleotide triphosphate hydrolases"/>
    <property type="match status" value="1"/>
</dbReference>
<dbReference type="Pfam" id="PF05386">
    <property type="entry name" value="TEP1_N"/>
    <property type="match status" value="3"/>
</dbReference>
<dbReference type="FunFam" id="1.25.40.370:FF:000002">
    <property type="entry name" value="Telomerase associated protein 1"/>
    <property type="match status" value="1"/>
</dbReference>
<dbReference type="PROSITE" id="PS51226">
    <property type="entry name" value="TEP1_N"/>
    <property type="match status" value="3"/>
</dbReference>
<feature type="region of interest" description="Disordered" evidence="2">
    <location>
        <begin position="357"/>
        <end position="379"/>
    </location>
</feature>
<dbReference type="InterPro" id="IPR045804">
    <property type="entry name" value="DUF5920"/>
</dbReference>
<feature type="domain" description="NACHT" evidence="3">
    <location>
        <begin position="1114"/>
        <end position="1283"/>
    </location>
</feature>
<dbReference type="PANTHER" id="PTHR44791:SF1">
    <property type="entry name" value="TELOMERASE PROTEIN COMPONENT 1"/>
    <property type="match status" value="1"/>
</dbReference>
<dbReference type="PROSITE" id="PS50988">
    <property type="entry name" value="TROVE"/>
    <property type="match status" value="1"/>
</dbReference>
<dbReference type="InterPro" id="IPR052652">
    <property type="entry name" value="Telomerase_Complex_Comp"/>
</dbReference>
<dbReference type="PROSITE" id="PS50082">
    <property type="entry name" value="WD_REPEATS_2"/>
    <property type="match status" value="6"/>
</dbReference>
<dbReference type="InterPro" id="IPR008858">
    <property type="entry name" value="TROVE_dom"/>
</dbReference>
<dbReference type="InterPro" id="IPR007111">
    <property type="entry name" value="NACHT_NTPase"/>
</dbReference>
<dbReference type="Pfam" id="PF25047">
    <property type="entry name" value="Beta-prop_TEP1_2nd"/>
    <property type="match status" value="2"/>
</dbReference>
<evidence type="ECO:0000256" key="1">
    <source>
        <dbReference type="PROSITE-ProRule" id="PRU00221"/>
    </source>
</evidence>
<dbReference type="InterPro" id="IPR027417">
    <property type="entry name" value="P-loop_NTPase"/>
</dbReference>
<name>A0A643C5F6_BALPH</name>
<evidence type="ECO:0000259" key="3">
    <source>
        <dbReference type="PROSITE" id="PS50837"/>
    </source>
</evidence>
<dbReference type="SUPFAM" id="SSF82171">
    <property type="entry name" value="DPP6 N-terminal domain-like"/>
    <property type="match status" value="1"/>
</dbReference>
<dbReference type="EMBL" id="SGJD01002481">
    <property type="protein sequence ID" value="KAB0395477.1"/>
    <property type="molecule type" value="Genomic_DNA"/>
</dbReference>
<dbReference type="Pfam" id="PF05731">
    <property type="entry name" value="TROVE"/>
    <property type="match status" value="1"/>
</dbReference>
<dbReference type="Gene3D" id="2.130.10.10">
    <property type="entry name" value="YVTN repeat-like/Quinoprotein amine dehydrogenase"/>
    <property type="match status" value="6"/>
</dbReference>
<dbReference type="PROSITE" id="PS50294">
    <property type="entry name" value="WD_REPEATS_REGION"/>
    <property type="match status" value="3"/>
</dbReference>
<feature type="compositionally biased region" description="Basic residues" evidence="2">
    <location>
        <begin position="357"/>
        <end position="370"/>
    </location>
</feature>
<dbReference type="PANTHER" id="PTHR44791">
    <property type="entry name" value="TELOMERASE PROTEIN COMPONENT 1 TEP1"/>
    <property type="match status" value="1"/>
</dbReference>
<dbReference type="InterPro" id="IPR037214">
    <property type="entry name" value="TROVE_dom_sf"/>
</dbReference>
<feature type="repeat" description="WD" evidence="1">
    <location>
        <begin position="2056"/>
        <end position="2086"/>
    </location>
</feature>
<gene>
    <name evidence="5" type="ORF">E2I00_003214</name>
</gene>
<comment type="caution">
    <text evidence="5">The sequence shown here is derived from an EMBL/GenBank/DDBJ whole genome shotgun (WGS) entry which is preliminary data.</text>
</comment>
<feature type="repeat" description="WD" evidence="1">
    <location>
        <begin position="2178"/>
        <end position="2211"/>
    </location>
</feature>
<protein>
    <recommendedName>
        <fullName evidence="7">Telomerase protein component 1</fullName>
    </recommendedName>
</protein>
<dbReference type="InterPro" id="IPR015943">
    <property type="entry name" value="WD40/YVTN_repeat-like_dom_sf"/>
</dbReference>
<dbReference type="SUPFAM" id="SSF50978">
    <property type="entry name" value="WD40 repeat-like"/>
    <property type="match status" value="2"/>
</dbReference>
<dbReference type="InterPro" id="IPR056828">
    <property type="entry name" value="Beta-prop_TEP1_C"/>
</dbReference>
<dbReference type="SUPFAM" id="SSF52540">
    <property type="entry name" value="P-loop containing nucleoside triphosphate hydrolases"/>
    <property type="match status" value="1"/>
</dbReference>
<evidence type="ECO:0000259" key="4">
    <source>
        <dbReference type="PROSITE" id="PS50988"/>
    </source>
</evidence>
<dbReference type="Pfam" id="PF00400">
    <property type="entry name" value="WD40"/>
    <property type="match status" value="3"/>
</dbReference>
<proteinExistence type="predicted"/>
<evidence type="ECO:0000313" key="6">
    <source>
        <dbReference type="Proteomes" id="UP000437017"/>
    </source>
</evidence>
<dbReference type="GO" id="GO:0003720">
    <property type="term" value="F:telomerase activity"/>
    <property type="evidence" value="ECO:0007669"/>
    <property type="project" value="TreeGrafter"/>
</dbReference>
<feature type="repeat" description="WD" evidence="1">
    <location>
        <begin position="2541"/>
        <end position="2580"/>
    </location>
</feature>
<dbReference type="Proteomes" id="UP000437017">
    <property type="component" value="Unassembled WGS sequence"/>
</dbReference>
<dbReference type="InterPro" id="IPR025139">
    <property type="entry name" value="DUF4062"/>
</dbReference>
<feature type="repeat" description="WD" evidence="1">
    <location>
        <begin position="1653"/>
        <end position="1694"/>
    </location>
</feature>
<dbReference type="InterPro" id="IPR008850">
    <property type="entry name" value="TEP1_N"/>
</dbReference>
<dbReference type="Pfam" id="PF25048">
    <property type="entry name" value="Beta-prop_TEP1_C"/>
    <property type="match status" value="1"/>
</dbReference>
<evidence type="ECO:0000256" key="2">
    <source>
        <dbReference type="SAM" id="MobiDB-lite"/>
    </source>
</evidence>
<evidence type="ECO:0000313" key="5">
    <source>
        <dbReference type="EMBL" id="KAB0395477.1"/>
    </source>
</evidence>
<dbReference type="OrthoDB" id="427368at2759"/>
<evidence type="ECO:0008006" key="7">
    <source>
        <dbReference type="Google" id="ProtNLM"/>
    </source>
</evidence>
<keyword evidence="6" id="KW-1185">Reference proteome</keyword>
<dbReference type="InterPro" id="IPR001680">
    <property type="entry name" value="WD40_rpt"/>
</dbReference>
<organism evidence="5 6">
    <name type="scientific">Balaenoptera physalus</name>
    <name type="common">Fin whale</name>
    <name type="synonym">Balaena physalus</name>
    <dbReference type="NCBI Taxonomy" id="9770"/>
    <lineage>
        <taxon>Eukaryota</taxon>
        <taxon>Metazoa</taxon>
        <taxon>Chordata</taxon>
        <taxon>Craniata</taxon>
        <taxon>Vertebrata</taxon>
        <taxon>Euteleostomi</taxon>
        <taxon>Mammalia</taxon>
        <taxon>Eutheria</taxon>
        <taxon>Laurasiatheria</taxon>
        <taxon>Artiodactyla</taxon>
        <taxon>Whippomorpha</taxon>
        <taxon>Cetacea</taxon>
        <taxon>Mysticeti</taxon>
        <taxon>Balaenopteridae</taxon>
        <taxon>Balaenoptera</taxon>
    </lineage>
</organism>
<reference evidence="5 6" key="1">
    <citation type="journal article" date="2019" name="PLoS ONE">
        <title>Genomic analyses reveal an absence of contemporary introgressive admixture between fin whales and blue whales, despite known hybrids.</title>
        <authorList>
            <person name="Westbury M.V."/>
            <person name="Petersen B."/>
            <person name="Lorenzen E.D."/>
        </authorList>
    </citation>
    <scope>NUCLEOTIDE SEQUENCE [LARGE SCALE GENOMIC DNA]</scope>
    <source>
        <strain evidence="5">FinWhale-01</strain>
    </source>
</reference>
<dbReference type="Pfam" id="PF05729">
    <property type="entry name" value="NACHT"/>
    <property type="match status" value="1"/>
</dbReference>
<sequence length="2650" mass="292820">MEKLHGRVSTHLDILSLENRCLGTLPDLKTLEKPHGHGSTHSDILSLENRCLATLADLKTLEKPHGHVSTHSDILSLENRCLATLPILKSTVSTSPLTQSLQIPHMVQSDLCSLSASNHLLSEPPASRAQCFSEGLGLLTCPRVLKTISATERAQEAALGRWSSGEKKPEDKEWADAQMPFYSLSLGEEEDVEELTLKLTPGDSGSHPEPTDQALQEKKMVLMSFLCSTLVSNVNTNDAAYSTQAFLLKACSELAPLEPEFILKASLYARQQLNVRDVANEVLAIAAFLPVCRPYLRRYFCAIVQLPSDWIQVARFYQRLTGEEEDRLVPLPACLRAAMTDKFAQFDEYQLAKYNPRKHRAKRRPRRPPRPPKEHTFSETQKYLPKFIRPLQDEQRMFEATCSAVSEKKNEPSFTLKKLVQRLHIHEPAQLVQALLGCRYPSNLQAFSRSRLPGPWDSSRAGKRMKLAKPETWERELSLWGNKASVWEELIDSGKLPFMAMLRNLRNLLRVGISTHHHKLVLQRLQHAVRKSVINSRQFPFRFLNAHDSINDFEAQLKKNELPLPSNTKLIKQIIMKNTRYGKKYAYSGQFYKPSRRELRAAMMIPVIYGQLKRKKLKIRKARQWKYDCAMLAQYRQALETAVNLSVKHSLPPLPGRTLLVYLTDADADRILPKSNPQGPPLNYVLLLIAMMMTRTEQVDLLLCGSGTLKTAVIKAEEGILKTATKLQAQVQESDGKCEWSLPTFGKYLLSLATQRVPVDRVIVFGQTTNEKLINAAKQLFWQHVNPKCLFVGVLLRRTGYLYTDLNPNDVTLSGCTDGILKFIAERGASRLLEHVGQMDKIFKIPPPPGKTEVQSLRPLEENTPSPLAPVFQLGWRSVRLFISSTFRDMNGERDLLLRSLLPALQARAAPHCISLHAIDLRWGVTEEETRRNRQLEVCLGEVENSQLFVGILGSRYGYVPPNYSLPDHPHFLWARQYPSGRSVTEMEVMQFLNRGLRLQPSAQPLIYFRDSSFLREPQPGLVVGDGERLGSESSPTLGVSLVLEEFGQLVLRDVWNVIQKLYLQPAAQPEQPVPIQDDDLVQAAFQQLQNPPSPARPRLLQDTVQKLMRHQGRLSLVTGQSGQGKTTFLASLVSALQAPAGAPVAPLVFFHFAGARPDQGLVLILLRRLCAYLHSQLQEPSALPSTYRGLVWELQQRLLPKSAQSLKTGQPLVLIIDGADRLVDKHGRLISDWIPKTLPRWVHLVLSVSSDSALGETLEQSRGAHVVALGPLEPSARARLMQLLLVKRGSALPFYLRLVTDHLRLFTLFEQVSERLRTLPATVPLLLQHILGTLEQEHGPDVFPQALATLEVTRSGLTVDQLHGVLSAWQILPRGTKTWEEAVAAGNSRDPYPMGSLAYLVQSLRSLLGEGPLERPAQLWKTCDPDASGTFRSCPPEALGDLPYHLLQSGNRGFLAKFLTSLHVVAAHLELGLISQLLEAHALYASSVPDEEQKLPEADVAVFHTFLRQQASVLSQYPLLLHQQAANQPLDSPLCLQAPQLSQRWHLQHMLRWLNKPQTMRGQQSSSLSLAVSSSPTAVAFSPSGQRAAVGTASGTVYLLDLRTWQEERSVVSGCDGVSSCSFLSDNALFLTGFDGLLELWDLQHGCRVLQIKAHQHQITGCCLGPDGRLLATVCLGGGLKLWDTVRGQLASQHTCPKPLNCIAFHPEGQMVIRWLLGTEQMAFGSTQSLQVLEGEGLECLSLERAPLPQLWPPFQASYSVVVPHSLGSQGAQCQALDVAVSALAWLSPKVLASGAEDGALQGWMLQGGSLQSLWRLSRHRKPVLALATSQELLAAASGEERDIKVRGLFKVTLCTLEEEAAEVQSGVRRRQPQSRSWECLAFLSCALTWAWKIFLSPISNAEDFTVRLWPRQLLALPQKTEDFPCGTELRGHEGPVSCCSFSTDGCSLATGGRDRSLLCWDVRTPKAPVLICSFSACHRDWVTGCAWTKDNLVVSEGVGGGTKLSRAPGGRQHRNAGGMLIIPLLCPLTLQVSCSSDGSVGLWDPESRQQLGQFLGHQSAVSAVLAVEEHVVSVGRDGTLKVWDHQGVEMTSIAAHSGPISHCAAALEPSAGNEMSATFPSPLPFLCLISWPAGVRASGGNCGIGWGHTVVASTLGEFPERPRVGAVERVFQTHTLLGHSGPVSAAAVSETSGLLLTASEDGSIQLWQVPEEADDTYIPRSHAAITAVAWAPDGSIAVSGNQAGELTLWQEAKAVATAQFFVYVNSALAVYLMVCAGVRGCVDAWDGEEGRISALIWYSAHTLIVVSADEKVSEWQVELQKGSAPRNFSLRLNRVLQEDLGFLTGVSLVPDGHSLILAKADLQLLHMKPGDEPSVIWRSYSEDPIMLSTHQDYGVFVLQSMKLRVLSFSSQKELGEFEECPEFDLSLENPNKTLILVTQAKPESGIQRWPRGGWWILQSLRPGSNSALEMAESSFLCASSDGTLWNLARCNVEGEWTTDNIWQEKVEMPETRTPETDACVCADTYTRPAVPQLKTRQRRKIHTGSVTALHVLPELLVTASKDRDVKLWERPSMQLVSVCVCVCVCVCLGLFRCEGAVSCLEPWLGPNSTLQLAVGDTQGNITAQGKETACARDAKPEDTSGYVLDTII</sequence>
<keyword evidence="1" id="KW-0853">WD repeat</keyword>
<dbReference type="InterPro" id="IPR056829">
    <property type="entry name" value="Beta-prop_TEP1_2nd"/>
</dbReference>
<dbReference type="SMART" id="SM00320">
    <property type="entry name" value="WD40"/>
    <property type="match status" value="12"/>
</dbReference>
<dbReference type="GO" id="GO:0000722">
    <property type="term" value="P:telomere maintenance via recombination"/>
    <property type="evidence" value="ECO:0007669"/>
    <property type="project" value="TreeGrafter"/>
</dbReference>
<dbReference type="Pfam" id="PF19334">
    <property type="entry name" value="DUF5920"/>
    <property type="match status" value="1"/>
</dbReference>
<dbReference type="SUPFAM" id="SSF140864">
    <property type="entry name" value="TROVE domain-like"/>
    <property type="match status" value="1"/>
</dbReference>